<dbReference type="AlphaFoldDB" id="A0A8K0TIN1"/>
<feature type="active site" description="Proton donor/acceptor" evidence="2">
    <location>
        <position position="87"/>
    </location>
</feature>
<comment type="caution">
    <text evidence="5">The sequence shown here is derived from an EMBL/GenBank/DDBJ whole genome shotgun (WGS) entry which is preliminary data.</text>
</comment>
<dbReference type="PANTHER" id="PTHR46517">
    <property type="entry name" value="FRUCTOSE-2,6-BISPHOSPHATASE TIGAR"/>
    <property type="match status" value="1"/>
</dbReference>
<dbReference type="GO" id="GO:0005829">
    <property type="term" value="C:cytosol"/>
    <property type="evidence" value="ECO:0007669"/>
    <property type="project" value="TreeGrafter"/>
</dbReference>
<dbReference type="Proteomes" id="UP000813385">
    <property type="component" value="Unassembled WGS sequence"/>
</dbReference>
<accession>A0A8K0TIN1</accession>
<evidence type="ECO:0000313" key="5">
    <source>
        <dbReference type="EMBL" id="KAH7367416.1"/>
    </source>
</evidence>
<evidence type="ECO:0000256" key="3">
    <source>
        <dbReference type="PIRSR" id="PIRSR613078-2"/>
    </source>
</evidence>
<feature type="binding site" evidence="3">
    <location>
        <begin position="10"/>
        <end position="17"/>
    </location>
    <ligand>
        <name>substrate</name>
    </ligand>
</feature>
<name>A0A8K0TIN1_9PEZI</name>
<feature type="active site" description="Tele-phosphohistidine intermediate" evidence="2">
    <location>
        <position position="11"/>
    </location>
</feature>
<sequence>MGNITLFLIRHGESVDNVAGLLAGVRDSPLTSHGTIQARRLGAHLASTRLDWIFASNLQRAVSTAEAVHEAQPEAKPPLVQVPDLREKDFGSDEGRRWDKAVAAAEDIETKQSMRERSARFIDEHLSPIILSCADGEDTTNIAIVSHGMILASLLAVLRGPECFQPSRVSSLNADVPARWSNTGFTQLDIVVDASAPSTPPPRWPHCRLTVASINSVAHLAGLKKTRGGIGSAQHDARQRTVTSFFAPGPSKKRKAEEQLEK</sequence>
<evidence type="ECO:0000256" key="4">
    <source>
        <dbReference type="SAM" id="MobiDB-lite"/>
    </source>
</evidence>
<dbReference type="InterPro" id="IPR013078">
    <property type="entry name" value="His_Pase_superF_clade-1"/>
</dbReference>
<dbReference type="InterPro" id="IPR001345">
    <property type="entry name" value="PG/BPGM_mutase_AS"/>
</dbReference>
<dbReference type="GO" id="GO:0004331">
    <property type="term" value="F:fructose-2,6-bisphosphate 2-phosphatase activity"/>
    <property type="evidence" value="ECO:0007669"/>
    <property type="project" value="TreeGrafter"/>
</dbReference>
<feature type="binding site" evidence="3">
    <location>
        <position position="60"/>
    </location>
    <ligand>
        <name>substrate</name>
    </ligand>
</feature>
<dbReference type="InterPro" id="IPR029033">
    <property type="entry name" value="His_PPase_superfam"/>
</dbReference>
<protein>
    <submittedName>
        <fullName evidence="5">Phosphoglycerate mutase family protein</fullName>
    </submittedName>
</protein>
<keyword evidence="1" id="KW-0378">Hydrolase</keyword>
<feature type="region of interest" description="Disordered" evidence="4">
    <location>
        <begin position="228"/>
        <end position="262"/>
    </location>
</feature>
<dbReference type="InterPro" id="IPR051695">
    <property type="entry name" value="Phosphoglycerate_Mutase"/>
</dbReference>
<dbReference type="PROSITE" id="PS00175">
    <property type="entry name" value="PG_MUTASE"/>
    <property type="match status" value="1"/>
</dbReference>
<organism evidence="5 6">
    <name type="scientific">Plectosphaerella cucumerina</name>
    <dbReference type="NCBI Taxonomy" id="40658"/>
    <lineage>
        <taxon>Eukaryota</taxon>
        <taxon>Fungi</taxon>
        <taxon>Dikarya</taxon>
        <taxon>Ascomycota</taxon>
        <taxon>Pezizomycotina</taxon>
        <taxon>Sordariomycetes</taxon>
        <taxon>Hypocreomycetidae</taxon>
        <taxon>Glomerellales</taxon>
        <taxon>Plectosphaerellaceae</taxon>
        <taxon>Plectosphaerella</taxon>
    </lineage>
</organism>
<dbReference type="GO" id="GO:0045820">
    <property type="term" value="P:negative regulation of glycolytic process"/>
    <property type="evidence" value="ECO:0007669"/>
    <property type="project" value="TreeGrafter"/>
</dbReference>
<dbReference type="Pfam" id="PF00300">
    <property type="entry name" value="His_Phos_1"/>
    <property type="match status" value="1"/>
</dbReference>
<reference evidence="5" key="1">
    <citation type="journal article" date="2021" name="Nat. Commun.">
        <title>Genetic determinants of endophytism in the Arabidopsis root mycobiome.</title>
        <authorList>
            <person name="Mesny F."/>
            <person name="Miyauchi S."/>
            <person name="Thiergart T."/>
            <person name="Pickel B."/>
            <person name="Atanasova L."/>
            <person name="Karlsson M."/>
            <person name="Huettel B."/>
            <person name="Barry K.W."/>
            <person name="Haridas S."/>
            <person name="Chen C."/>
            <person name="Bauer D."/>
            <person name="Andreopoulos W."/>
            <person name="Pangilinan J."/>
            <person name="LaButti K."/>
            <person name="Riley R."/>
            <person name="Lipzen A."/>
            <person name="Clum A."/>
            <person name="Drula E."/>
            <person name="Henrissat B."/>
            <person name="Kohler A."/>
            <person name="Grigoriev I.V."/>
            <person name="Martin F.M."/>
            <person name="Hacquard S."/>
        </authorList>
    </citation>
    <scope>NUCLEOTIDE SEQUENCE</scope>
    <source>
        <strain evidence="5">MPI-CAGE-AT-0016</strain>
    </source>
</reference>
<dbReference type="CDD" id="cd07067">
    <property type="entry name" value="HP_PGM_like"/>
    <property type="match status" value="1"/>
</dbReference>
<evidence type="ECO:0000256" key="2">
    <source>
        <dbReference type="PIRSR" id="PIRSR613078-1"/>
    </source>
</evidence>
<feature type="binding site" evidence="3">
    <location>
        <position position="100"/>
    </location>
    <ligand>
        <name>substrate</name>
    </ligand>
</feature>
<gene>
    <name evidence="5" type="ORF">B0T11DRAFT_53518</name>
</gene>
<dbReference type="GO" id="GO:0043456">
    <property type="term" value="P:regulation of pentose-phosphate shunt"/>
    <property type="evidence" value="ECO:0007669"/>
    <property type="project" value="TreeGrafter"/>
</dbReference>
<evidence type="ECO:0000313" key="6">
    <source>
        <dbReference type="Proteomes" id="UP000813385"/>
    </source>
</evidence>
<dbReference type="OrthoDB" id="354304at2759"/>
<dbReference type="Gene3D" id="3.40.50.1240">
    <property type="entry name" value="Phosphoglycerate mutase-like"/>
    <property type="match status" value="1"/>
</dbReference>
<keyword evidence="6" id="KW-1185">Reference proteome</keyword>
<evidence type="ECO:0000256" key="1">
    <source>
        <dbReference type="ARBA" id="ARBA00022801"/>
    </source>
</evidence>
<dbReference type="PANTHER" id="PTHR46517:SF1">
    <property type="entry name" value="FRUCTOSE-2,6-BISPHOSPHATASE TIGAR"/>
    <property type="match status" value="1"/>
</dbReference>
<dbReference type="SUPFAM" id="SSF53254">
    <property type="entry name" value="Phosphoglycerate mutase-like"/>
    <property type="match status" value="1"/>
</dbReference>
<dbReference type="EMBL" id="JAGPXD010000002">
    <property type="protein sequence ID" value="KAH7367416.1"/>
    <property type="molecule type" value="Genomic_DNA"/>
</dbReference>
<dbReference type="SMART" id="SM00855">
    <property type="entry name" value="PGAM"/>
    <property type="match status" value="1"/>
</dbReference>
<proteinExistence type="predicted"/>